<dbReference type="RefSeq" id="WP_183967455.1">
    <property type="nucleotide sequence ID" value="NZ_BAABEW010000002.1"/>
</dbReference>
<dbReference type="Proteomes" id="UP000532440">
    <property type="component" value="Unassembled WGS sequence"/>
</dbReference>
<sequence>MTKRKTPPQAEPTASRTLHHVAKPGETRQQLIAKVAAAGMLENAATVQAFGKGTMGEIGITEAVHALRERADAVSKGDLSGAEAMLVAQASSLNAIFAEMARRAAANMGEYLSATETYLRLALKAQAQCRATLETLATIQAGPVVIARQANIAHGPQQVNNGVSSTVRADARAGNSEPLKNELMEVTDGED</sequence>
<feature type="region of interest" description="Disordered" evidence="1">
    <location>
        <begin position="168"/>
        <end position="191"/>
    </location>
</feature>
<gene>
    <name evidence="2" type="ORF">HNQ70_002247</name>
</gene>
<name>A0A7W8M8X1_9BURK</name>
<protein>
    <submittedName>
        <fullName evidence="2">Uncharacterized protein</fullName>
    </submittedName>
</protein>
<dbReference type="AlphaFoldDB" id="A0A7W8M8X1"/>
<comment type="caution">
    <text evidence="2">The sequence shown here is derived from an EMBL/GenBank/DDBJ whole genome shotgun (WGS) entry which is preliminary data.</text>
</comment>
<keyword evidence="3" id="KW-1185">Reference proteome</keyword>
<accession>A0A7W8M8X1</accession>
<reference evidence="2 3" key="1">
    <citation type="submission" date="2020-08" db="EMBL/GenBank/DDBJ databases">
        <title>Genomic Encyclopedia of Type Strains, Phase IV (KMG-IV): sequencing the most valuable type-strain genomes for metagenomic binning, comparative biology and taxonomic classification.</title>
        <authorList>
            <person name="Goeker M."/>
        </authorList>
    </citation>
    <scope>NUCLEOTIDE SEQUENCE [LARGE SCALE GENOMIC DNA]</scope>
    <source>
        <strain evidence="2 3">DSM 29781</strain>
    </source>
</reference>
<evidence type="ECO:0000256" key="1">
    <source>
        <dbReference type="SAM" id="MobiDB-lite"/>
    </source>
</evidence>
<evidence type="ECO:0000313" key="3">
    <source>
        <dbReference type="Proteomes" id="UP000532440"/>
    </source>
</evidence>
<dbReference type="EMBL" id="JACHGB010000004">
    <property type="protein sequence ID" value="MBB5272233.1"/>
    <property type="molecule type" value="Genomic_DNA"/>
</dbReference>
<evidence type="ECO:0000313" key="2">
    <source>
        <dbReference type="EMBL" id="MBB5272233.1"/>
    </source>
</evidence>
<proteinExistence type="predicted"/>
<organism evidence="2 3">
    <name type="scientific">Quisquiliibacterium transsilvanicum</name>
    <dbReference type="NCBI Taxonomy" id="1549638"/>
    <lineage>
        <taxon>Bacteria</taxon>
        <taxon>Pseudomonadati</taxon>
        <taxon>Pseudomonadota</taxon>
        <taxon>Betaproteobacteria</taxon>
        <taxon>Burkholderiales</taxon>
        <taxon>Burkholderiaceae</taxon>
        <taxon>Quisquiliibacterium</taxon>
    </lineage>
</organism>